<organism evidence="5 6">
    <name type="scientific">Rubroshorea leprosula</name>
    <dbReference type="NCBI Taxonomy" id="152421"/>
    <lineage>
        <taxon>Eukaryota</taxon>
        <taxon>Viridiplantae</taxon>
        <taxon>Streptophyta</taxon>
        <taxon>Embryophyta</taxon>
        <taxon>Tracheophyta</taxon>
        <taxon>Spermatophyta</taxon>
        <taxon>Magnoliopsida</taxon>
        <taxon>eudicotyledons</taxon>
        <taxon>Gunneridae</taxon>
        <taxon>Pentapetalae</taxon>
        <taxon>rosids</taxon>
        <taxon>malvids</taxon>
        <taxon>Malvales</taxon>
        <taxon>Dipterocarpaceae</taxon>
        <taxon>Rubroshorea</taxon>
    </lineage>
</organism>
<gene>
    <name evidence="5" type="ORF">SLEP1_g52973</name>
</gene>
<keyword evidence="4" id="KW-0052">Apoplast</keyword>
<comment type="similarity">
    <text evidence="1 4">Belongs to the plant dirigent protein family.</text>
</comment>
<evidence type="ECO:0000256" key="3">
    <source>
        <dbReference type="ARBA" id="ARBA00022525"/>
    </source>
</evidence>
<proteinExistence type="inferred from homology"/>
<comment type="function">
    <text evidence="4">Dirigent proteins impart stereoselectivity on the phenoxy radical-coupling reaction, yielding optically active lignans from two molecules of coniferyl alcohol in the biosynthesis of lignans, flavonolignans, and alkaloids and thus plays a central role in plant secondary metabolism.</text>
</comment>
<dbReference type="EMBL" id="BPVZ01000200">
    <property type="protein sequence ID" value="GKV45949.1"/>
    <property type="molecule type" value="Genomic_DNA"/>
</dbReference>
<comment type="caution">
    <text evidence="5">The sequence shown here is derived from an EMBL/GenBank/DDBJ whole genome shotgun (WGS) entry which is preliminary data.</text>
</comment>
<dbReference type="InterPro" id="IPR004265">
    <property type="entry name" value="Dirigent"/>
</dbReference>
<dbReference type="GO" id="GO:0009699">
    <property type="term" value="P:phenylpropanoid biosynthetic process"/>
    <property type="evidence" value="ECO:0007669"/>
    <property type="project" value="UniProtKB-ARBA"/>
</dbReference>
<dbReference type="Gene3D" id="2.40.480.10">
    <property type="entry name" value="Allene oxide cyclase-like"/>
    <property type="match status" value="1"/>
</dbReference>
<comment type="subcellular location">
    <subcellularLocation>
        <location evidence="4">Secreted</location>
        <location evidence="4">Extracellular space</location>
        <location evidence="4">Apoplast</location>
    </subcellularLocation>
</comment>
<dbReference type="AlphaFoldDB" id="A0AAV5M7Z2"/>
<keyword evidence="3 4" id="KW-0964">Secreted</keyword>
<dbReference type="PANTHER" id="PTHR21495">
    <property type="entry name" value="NUCLEOPORIN-RELATED"/>
    <property type="match status" value="1"/>
</dbReference>
<dbReference type="Proteomes" id="UP001054252">
    <property type="component" value="Unassembled WGS sequence"/>
</dbReference>
<accession>A0AAV5M7Z2</accession>
<evidence type="ECO:0000256" key="1">
    <source>
        <dbReference type="ARBA" id="ARBA00010746"/>
    </source>
</evidence>
<reference evidence="5 6" key="1">
    <citation type="journal article" date="2021" name="Commun. Biol.">
        <title>The genome of Shorea leprosula (Dipterocarpaceae) highlights the ecological relevance of drought in aseasonal tropical rainforests.</title>
        <authorList>
            <person name="Ng K.K.S."/>
            <person name="Kobayashi M.J."/>
            <person name="Fawcett J.A."/>
            <person name="Hatakeyama M."/>
            <person name="Paape T."/>
            <person name="Ng C.H."/>
            <person name="Ang C.C."/>
            <person name="Tnah L.H."/>
            <person name="Lee C.T."/>
            <person name="Nishiyama T."/>
            <person name="Sese J."/>
            <person name="O'Brien M.J."/>
            <person name="Copetti D."/>
            <person name="Mohd Noor M.I."/>
            <person name="Ong R.C."/>
            <person name="Putra M."/>
            <person name="Sireger I.Z."/>
            <person name="Indrioko S."/>
            <person name="Kosugi Y."/>
            <person name="Izuno A."/>
            <person name="Isagi Y."/>
            <person name="Lee S.L."/>
            <person name="Shimizu K.K."/>
        </authorList>
    </citation>
    <scope>NUCLEOTIDE SEQUENCE [LARGE SCALE GENOMIC DNA]</scope>
    <source>
        <strain evidence="5">214</strain>
    </source>
</reference>
<comment type="subunit">
    <text evidence="2 4">Homodimer.</text>
</comment>
<evidence type="ECO:0000313" key="5">
    <source>
        <dbReference type="EMBL" id="GKV45949.1"/>
    </source>
</evidence>
<name>A0AAV5M7Z2_9ROSI</name>
<evidence type="ECO:0000313" key="6">
    <source>
        <dbReference type="Proteomes" id="UP001054252"/>
    </source>
</evidence>
<dbReference type="InterPro" id="IPR044859">
    <property type="entry name" value="Allene_oxi_cyc_Dirigent"/>
</dbReference>
<keyword evidence="6" id="KW-1185">Reference proteome</keyword>
<protein>
    <recommendedName>
        <fullName evidence="4">Dirigent protein</fullName>
    </recommendedName>
</protein>
<sequence length="193" mass="21657">MARIFPILATQFTVFFIVSFFTINLAIGDEETFVRSVDRELLGVKKEKLSHFRLYWHDIVSGRNPSSIPVVQPVTNSSTFFGLINMIDNPLTLGPKMSSKMVGKAQGFYSSASQEGVGLLMAMNFAFMEGKYNGSTITILGRNPVFAEVREMPVIGGSGLFRFARGYVQARTHWLDNKTGDAIVRYDCYVMHY</sequence>
<evidence type="ECO:0000256" key="2">
    <source>
        <dbReference type="ARBA" id="ARBA00011738"/>
    </source>
</evidence>
<dbReference type="Pfam" id="PF03018">
    <property type="entry name" value="Dirigent"/>
    <property type="match status" value="1"/>
</dbReference>
<evidence type="ECO:0000256" key="4">
    <source>
        <dbReference type="RuleBase" id="RU363099"/>
    </source>
</evidence>
<dbReference type="GO" id="GO:0048046">
    <property type="term" value="C:apoplast"/>
    <property type="evidence" value="ECO:0007669"/>
    <property type="project" value="UniProtKB-SubCell"/>
</dbReference>